<evidence type="ECO:0000313" key="4">
    <source>
        <dbReference type="EMBL" id="MDC0746322.1"/>
    </source>
</evidence>
<dbReference type="Pfam" id="PF00171">
    <property type="entry name" value="Aldedh"/>
    <property type="match status" value="1"/>
</dbReference>
<dbReference type="PANTHER" id="PTHR11699">
    <property type="entry name" value="ALDEHYDE DEHYDROGENASE-RELATED"/>
    <property type="match status" value="1"/>
</dbReference>
<keyword evidence="1" id="KW-0560">Oxidoreductase</keyword>
<feature type="compositionally biased region" description="Basic and acidic residues" evidence="2">
    <location>
        <begin position="1"/>
        <end position="17"/>
    </location>
</feature>
<proteinExistence type="predicted"/>
<dbReference type="InterPro" id="IPR015590">
    <property type="entry name" value="Aldehyde_DH_dom"/>
</dbReference>
<dbReference type="SUPFAM" id="SSF53720">
    <property type="entry name" value="ALDH-like"/>
    <property type="match status" value="1"/>
</dbReference>
<evidence type="ECO:0000256" key="2">
    <source>
        <dbReference type="SAM" id="MobiDB-lite"/>
    </source>
</evidence>
<dbReference type="Gene3D" id="3.40.605.10">
    <property type="entry name" value="Aldehyde Dehydrogenase, Chain A, domain 1"/>
    <property type="match status" value="1"/>
</dbReference>
<feature type="region of interest" description="Disordered" evidence="2">
    <location>
        <begin position="1"/>
        <end position="20"/>
    </location>
</feature>
<comment type="caution">
    <text evidence="4">The sequence shown here is derived from an EMBL/GenBank/DDBJ whole genome shotgun (WGS) entry which is preliminary data.</text>
</comment>
<dbReference type="EMBL" id="JAQNDO010000001">
    <property type="protein sequence ID" value="MDC0746322.1"/>
    <property type="molecule type" value="Genomic_DNA"/>
</dbReference>
<dbReference type="InterPro" id="IPR016161">
    <property type="entry name" value="Ald_DH/histidinol_DH"/>
</dbReference>
<evidence type="ECO:0000313" key="5">
    <source>
        <dbReference type="Proteomes" id="UP001221411"/>
    </source>
</evidence>
<evidence type="ECO:0000256" key="1">
    <source>
        <dbReference type="ARBA" id="ARBA00023002"/>
    </source>
</evidence>
<accession>A0ABT5EZJ3</accession>
<reference evidence="4 5" key="1">
    <citation type="submission" date="2022-11" db="EMBL/GenBank/DDBJ databases">
        <title>Minimal conservation of predation-associated metabolite biosynthetic gene clusters underscores biosynthetic potential of Myxococcota including descriptions for ten novel species: Archangium lansinium sp. nov., Myxococcus landrumus sp. nov., Nannocystis bai.</title>
        <authorList>
            <person name="Ahearne A."/>
            <person name="Stevens C."/>
            <person name="Dowd S."/>
        </authorList>
    </citation>
    <scope>NUCLEOTIDE SEQUENCE [LARGE SCALE GENOMIC DNA]</scope>
    <source>
        <strain evidence="4 5">RJM3</strain>
    </source>
</reference>
<gene>
    <name evidence="4" type="ORF">POL67_33645</name>
</gene>
<sequence length="321" mass="34742">MARTKDSKVKDNERAPLQDDVDASENGFVLPERLRVRKAYKMLVGGQFVRSESGRYIQVADPMSLGGTKENVPWASRKDVRDAVVVARGAWEGWSGRTAYNRGQILYRLAEMLEARQGELARALERGGLEASRAAAETAAAIDRVVSYAGWADKYQSLFSSLNPVAGPHFNFTVPESMGVVGVVAPARPALLGLLGAVLPIITAGNTVLVLASEADPRTALVLGEALATSDLPGGVINVLTGRAAELLPHLAKHMEVAALDLHEVTPELARKAEEAAIVNVKRVRTRSIDEAAWFDAESATSPRWIERFVEMKTIWHPSGV</sequence>
<evidence type="ECO:0000259" key="3">
    <source>
        <dbReference type="Pfam" id="PF00171"/>
    </source>
</evidence>
<organism evidence="4 5">
    <name type="scientific">Polyangium mundeleinium</name>
    <dbReference type="NCBI Taxonomy" id="2995306"/>
    <lineage>
        <taxon>Bacteria</taxon>
        <taxon>Pseudomonadati</taxon>
        <taxon>Myxococcota</taxon>
        <taxon>Polyangia</taxon>
        <taxon>Polyangiales</taxon>
        <taxon>Polyangiaceae</taxon>
        <taxon>Polyangium</taxon>
    </lineage>
</organism>
<protein>
    <submittedName>
        <fullName evidence="4">Aldehyde dehydrogenase family protein</fullName>
    </submittedName>
</protein>
<dbReference type="Proteomes" id="UP001221411">
    <property type="component" value="Unassembled WGS sequence"/>
</dbReference>
<feature type="domain" description="Aldehyde dehydrogenase" evidence="3">
    <location>
        <begin position="48"/>
        <end position="262"/>
    </location>
</feature>
<keyword evidence="5" id="KW-1185">Reference proteome</keyword>
<dbReference type="InterPro" id="IPR016162">
    <property type="entry name" value="Ald_DH_N"/>
</dbReference>
<name>A0ABT5EZJ3_9BACT</name>